<reference evidence="3 4" key="1">
    <citation type="submission" date="2023-01" db="EMBL/GenBank/DDBJ databases">
        <title>Analysis of 21 Apiospora genomes using comparative genomics revels a genus with tremendous synthesis potential of carbohydrate active enzymes and secondary metabolites.</title>
        <authorList>
            <person name="Sorensen T."/>
        </authorList>
    </citation>
    <scope>NUCLEOTIDE SEQUENCE [LARGE SCALE GENOMIC DNA]</scope>
    <source>
        <strain evidence="3 4">CBS 83171</strain>
    </source>
</reference>
<feature type="compositionally biased region" description="Polar residues" evidence="1">
    <location>
        <begin position="24"/>
        <end position="38"/>
    </location>
</feature>
<sequence>MPQRRLSQHSIELSDISTRHSSMTYHSNTSVSQSQGLLTQPPGCEPIRDASVNEVDGTADLHGTPSAAPTNRQGRRFWCRIGKRGLVMIILGSLLLLVSIAFLQFLWLQARKAKDGKEPHKLWQTIVFRSWLARTVTITAVLMRSVITVQAAIVTSMVAAVIVESSVHITQLPILSIARAIHVPPTTLATPIYANTRLTSEYLSSLLVITTCLLALGGQFISTLLLSDFQNASIASPPNSSIHRIGIIPDILQIAPQPFWAQAPQAFWRFAEYHVPNLKTTPNLVDTGVTFRAVIPWPDEKSGLGLSFYTGKTPTWDARVVCFSPSLENASFAVNFGSINIQGSFAYDLTNSPFTYSSSSQREDDYTASINCTMDILASISVCVAGTEFTLDSSLAQSLGINQEVVPPEILHSDNYLVFISMRHAHGGLDLDSFNISFAGGQSDGEWSIRRDGPWTKGFHSSDQIFALSYCSTMSTTYNLDVAMHGTSGGSEPPFFELLPPRGPQADDSIVADRAQVRPLRRQLGTTLDNLTLQDRGLLPLDIPHQRQNP</sequence>
<dbReference type="Proteomes" id="UP001446871">
    <property type="component" value="Unassembled WGS sequence"/>
</dbReference>
<evidence type="ECO:0000256" key="2">
    <source>
        <dbReference type="SAM" id="Phobius"/>
    </source>
</evidence>
<evidence type="ECO:0000313" key="3">
    <source>
        <dbReference type="EMBL" id="KAK8083917.1"/>
    </source>
</evidence>
<feature type="transmembrane region" description="Helical" evidence="2">
    <location>
        <begin position="141"/>
        <end position="163"/>
    </location>
</feature>
<keyword evidence="2" id="KW-0472">Membrane</keyword>
<proteinExistence type="predicted"/>
<keyword evidence="2" id="KW-0812">Transmembrane</keyword>
<keyword evidence="4" id="KW-1185">Reference proteome</keyword>
<organism evidence="3 4">
    <name type="scientific">Apiospora saccharicola</name>
    <dbReference type="NCBI Taxonomy" id="335842"/>
    <lineage>
        <taxon>Eukaryota</taxon>
        <taxon>Fungi</taxon>
        <taxon>Dikarya</taxon>
        <taxon>Ascomycota</taxon>
        <taxon>Pezizomycotina</taxon>
        <taxon>Sordariomycetes</taxon>
        <taxon>Xylariomycetidae</taxon>
        <taxon>Amphisphaeriales</taxon>
        <taxon>Apiosporaceae</taxon>
        <taxon>Apiospora</taxon>
    </lineage>
</organism>
<evidence type="ECO:0000313" key="4">
    <source>
        <dbReference type="Proteomes" id="UP001446871"/>
    </source>
</evidence>
<name>A0ABR1WLL0_9PEZI</name>
<evidence type="ECO:0000256" key="1">
    <source>
        <dbReference type="SAM" id="MobiDB-lite"/>
    </source>
</evidence>
<accession>A0ABR1WLL0</accession>
<keyword evidence="2" id="KW-1133">Transmembrane helix</keyword>
<comment type="caution">
    <text evidence="3">The sequence shown here is derived from an EMBL/GenBank/DDBJ whole genome shotgun (WGS) entry which is preliminary data.</text>
</comment>
<feature type="region of interest" description="Disordered" evidence="1">
    <location>
        <begin position="24"/>
        <end position="43"/>
    </location>
</feature>
<feature type="transmembrane region" description="Helical" evidence="2">
    <location>
        <begin position="206"/>
        <end position="226"/>
    </location>
</feature>
<dbReference type="EMBL" id="JAQQWM010000001">
    <property type="protein sequence ID" value="KAK8083917.1"/>
    <property type="molecule type" value="Genomic_DNA"/>
</dbReference>
<feature type="transmembrane region" description="Helical" evidence="2">
    <location>
        <begin position="85"/>
        <end position="107"/>
    </location>
</feature>
<protein>
    <submittedName>
        <fullName evidence="3">Uncharacterized protein</fullName>
    </submittedName>
</protein>
<gene>
    <name evidence="3" type="ORF">PG996_002698</name>
</gene>